<dbReference type="InterPro" id="IPR016067">
    <property type="entry name" value="S-AdoMet_deCO2ase_core"/>
</dbReference>
<proteinExistence type="inferred from homology"/>
<evidence type="ECO:0000313" key="8">
    <source>
        <dbReference type="EMBL" id="GER26101.1"/>
    </source>
</evidence>
<evidence type="ECO:0000313" key="9">
    <source>
        <dbReference type="Proteomes" id="UP000325081"/>
    </source>
</evidence>
<dbReference type="GO" id="GO:0005829">
    <property type="term" value="C:cytosol"/>
    <property type="evidence" value="ECO:0007669"/>
    <property type="project" value="TreeGrafter"/>
</dbReference>
<comment type="similarity">
    <text evidence="2">Belongs to the eukaryotic AdoMetDC family.</text>
</comment>
<dbReference type="Pfam" id="PF01536">
    <property type="entry name" value="SAM_decarbox"/>
    <property type="match status" value="1"/>
</dbReference>
<dbReference type="GO" id="GO:0004014">
    <property type="term" value="F:adenosylmethionine decarboxylase activity"/>
    <property type="evidence" value="ECO:0007669"/>
    <property type="project" value="InterPro"/>
</dbReference>
<dbReference type="PANTHER" id="PTHR11570:SF38">
    <property type="entry name" value="S-ADENOSYLMETHIONINE DECARBOXYLASE PROENZYME 4"/>
    <property type="match status" value="1"/>
</dbReference>
<dbReference type="Proteomes" id="UP000325081">
    <property type="component" value="Unassembled WGS sequence"/>
</dbReference>
<dbReference type="OrthoDB" id="1068353at2759"/>
<keyword evidence="3" id="KW-0068">Autocatalytic cleavage</keyword>
<dbReference type="EMBL" id="BKCP01000780">
    <property type="protein sequence ID" value="GER26101.1"/>
    <property type="molecule type" value="Genomic_DNA"/>
</dbReference>
<comment type="caution">
    <text evidence="8">The sequence shown here is derived from an EMBL/GenBank/DDBJ whole genome shotgun (WGS) entry which is preliminary data.</text>
</comment>
<feature type="compositionally biased region" description="Basic and acidic residues" evidence="7">
    <location>
        <begin position="409"/>
        <end position="419"/>
    </location>
</feature>
<gene>
    <name evidence="8" type="ORF">STAS_01730</name>
</gene>
<comment type="pathway">
    <text evidence="1">Amine and polyamine biosynthesis; S-adenosylmethioninamine biosynthesis; S-adenosylmethioninamine from S-adenosyl-L-methionine: step 1/1.</text>
</comment>
<name>A0A5A7P0L6_STRAF</name>
<dbReference type="UniPathway" id="UPA00331">
    <property type="reaction ID" value="UER00451"/>
</dbReference>
<keyword evidence="6" id="KW-0175">Coiled coil</keyword>
<feature type="coiled-coil region" evidence="6">
    <location>
        <begin position="484"/>
        <end position="511"/>
    </location>
</feature>
<evidence type="ECO:0000256" key="1">
    <source>
        <dbReference type="ARBA" id="ARBA00004911"/>
    </source>
</evidence>
<dbReference type="GO" id="GO:0006597">
    <property type="term" value="P:spermine biosynthetic process"/>
    <property type="evidence" value="ECO:0007669"/>
    <property type="project" value="TreeGrafter"/>
</dbReference>
<dbReference type="AlphaFoldDB" id="A0A5A7P0L6"/>
<feature type="region of interest" description="Disordered" evidence="7">
    <location>
        <begin position="360"/>
        <end position="423"/>
    </location>
</feature>
<feature type="compositionally biased region" description="Polar residues" evidence="7">
    <location>
        <begin position="371"/>
        <end position="390"/>
    </location>
</feature>
<dbReference type="SUPFAM" id="SSF56276">
    <property type="entry name" value="S-adenosylmethionine decarboxylase"/>
    <property type="match status" value="1"/>
</dbReference>
<evidence type="ECO:0000256" key="6">
    <source>
        <dbReference type="SAM" id="Coils"/>
    </source>
</evidence>
<accession>A0A5A7P0L6</accession>
<keyword evidence="9" id="KW-1185">Reference proteome</keyword>
<evidence type="ECO:0000256" key="3">
    <source>
        <dbReference type="ARBA" id="ARBA00022813"/>
    </source>
</evidence>
<protein>
    <submittedName>
        <fullName evidence="8">S-adenosylmethionine decarboxylase proenzyme</fullName>
    </submittedName>
</protein>
<sequence>MHRSLRGRQPPLRLVRPLGVESLRVPHQNHHKDVWDHPAPQPVPVDLSVDDSYTVEICMTELDPTIARNFFRFDGGKLNGDSAGREMTRTSGIDKIDGNALVCDYAFDPCGYSMNGMNLDRYSTIHVTPEDGFSYASFECVGSSRDGNVLEVLKRVVGIFGPGKMSVSTTAGPGASRWSASRAKLGYALLVDPSTRHAFMSTLFDLPVALFDQPVFPCPIDRFIRTIRLDSCTSIEANTFSARMSSPSSSSTYVPLFTHSPTPSLELTVLLIELFNRSMSLNLRRKPTPLAFSISSTHIQTAPSTSQAGTSRHCLPIGSTSFLDLWMCTSTPHLVAIPFSKTRSFHRPYLSMTESYSTSASSEGRSLSCPKMSSRTTSTKVATQNATSLVKKSDASAKAKGHTTPLTKQTDKQGDKTLNEEEVEVVPPPLRSLVYNSGRSIITSYLMKVLHLEDTNRWGTDLKEQSDYIRYPGHFSVPMLDQNMSGSDRSIQELEKDNRRLYEENKMLHNEKFDLRQKLAQKALDREVTRCKVDVKNEFVTSASRGRQHLFFLVKCFFATVEFYKIDLDKTEK</sequence>
<dbReference type="GO" id="GO:0008295">
    <property type="term" value="P:spermidine biosynthetic process"/>
    <property type="evidence" value="ECO:0007669"/>
    <property type="project" value="UniProtKB-KW"/>
</dbReference>
<reference evidence="9" key="1">
    <citation type="journal article" date="2019" name="Curr. Biol.">
        <title>Genome Sequence of Striga asiatica Provides Insight into the Evolution of Plant Parasitism.</title>
        <authorList>
            <person name="Yoshida S."/>
            <person name="Kim S."/>
            <person name="Wafula E.K."/>
            <person name="Tanskanen J."/>
            <person name="Kim Y.M."/>
            <person name="Honaas L."/>
            <person name="Yang Z."/>
            <person name="Spallek T."/>
            <person name="Conn C.E."/>
            <person name="Ichihashi Y."/>
            <person name="Cheong K."/>
            <person name="Cui S."/>
            <person name="Der J.P."/>
            <person name="Gundlach H."/>
            <person name="Jiao Y."/>
            <person name="Hori C."/>
            <person name="Ishida J.K."/>
            <person name="Kasahara H."/>
            <person name="Kiba T."/>
            <person name="Kim M.S."/>
            <person name="Koo N."/>
            <person name="Laohavisit A."/>
            <person name="Lee Y.H."/>
            <person name="Lumba S."/>
            <person name="McCourt P."/>
            <person name="Mortimer J.C."/>
            <person name="Mutuku J.M."/>
            <person name="Nomura T."/>
            <person name="Sasaki-Sekimoto Y."/>
            <person name="Seto Y."/>
            <person name="Wang Y."/>
            <person name="Wakatake T."/>
            <person name="Sakakibara H."/>
            <person name="Demura T."/>
            <person name="Yamaguchi S."/>
            <person name="Yoneyama K."/>
            <person name="Manabe R.I."/>
            <person name="Nelson D.C."/>
            <person name="Schulman A.H."/>
            <person name="Timko M.P."/>
            <person name="dePamphilis C.W."/>
            <person name="Choi D."/>
            <person name="Shirasu K."/>
        </authorList>
    </citation>
    <scope>NUCLEOTIDE SEQUENCE [LARGE SCALE GENOMIC DNA]</scope>
    <source>
        <strain evidence="9">cv. UVA1</strain>
    </source>
</reference>
<dbReference type="PANTHER" id="PTHR11570">
    <property type="entry name" value="S-ADENOSYLMETHIONINE DECARBOXYLASE"/>
    <property type="match status" value="1"/>
</dbReference>
<keyword evidence="4" id="KW-0745">Spermidine biosynthesis</keyword>
<evidence type="ECO:0000256" key="4">
    <source>
        <dbReference type="ARBA" id="ARBA00023066"/>
    </source>
</evidence>
<keyword evidence="5" id="KW-0620">Polyamine biosynthesis</keyword>
<evidence type="ECO:0000256" key="5">
    <source>
        <dbReference type="ARBA" id="ARBA00023115"/>
    </source>
</evidence>
<dbReference type="Gene3D" id="3.60.90.10">
    <property type="entry name" value="S-adenosylmethionine decarboxylase"/>
    <property type="match status" value="1"/>
</dbReference>
<dbReference type="InterPro" id="IPR048283">
    <property type="entry name" value="AdoMetDC-like"/>
</dbReference>
<organism evidence="8 9">
    <name type="scientific">Striga asiatica</name>
    <name type="common">Asiatic witchweed</name>
    <name type="synonym">Buchnera asiatica</name>
    <dbReference type="NCBI Taxonomy" id="4170"/>
    <lineage>
        <taxon>Eukaryota</taxon>
        <taxon>Viridiplantae</taxon>
        <taxon>Streptophyta</taxon>
        <taxon>Embryophyta</taxon>
        <taxon>Tracheophyta</taxon>
        <taxon>Spermatophyta</taxon>
        <taxon>Magnoliopsida</taxon>
        <taxon>eudicotyledons</taxon>
        <taxon>Gunneridae</taxon>
        <taxon>Pentapetalae</taxon>
        <taxon>asterids</taxon>
        <taxon>lamiids</taxon>
        <taxon>Lamiales</taxon>
        <taxon>Orobanchaceae</taxon>
        <taxon>Buchnereae</taxon>
        <taxon>Striga</taxon>
    </lineage>
</organism>
<evidence type="ECO:0000256" key="2">
    <source>
        <dbReference type="ARBA" id="ARBA00008466"/>
    </source>
</evidence>
<evidence type="ECO:0000256" key="7">
    <source>
        <dbReference type="SAM" id="MobiDB-lite"/>
    </source>
</evidence>